<name>A0A0F9FIW9_9ZZZZ</name>
<dbReference type="Pfam" id="PF13187">
    <property type="entry name" value="Fer4_9"/>
    <property type="match status" value="1"/>
</dbReference>
<dbReference type="GO" id="GO:0016020">
    <property type="term" value="C:membrane"/>
    <property type="evidence" value="ECO:0007669"/>
    <property type="project" value="InterPro"/>
</dbReference>
<comment type="caution">
    <text evidence="3">The sequence shown here is derived from an EMBL/GenBank/DDBJ whole genome shotgun (WGS) entry which is preliminary data.</text>
</comment>
<gene>
    <name evidence="3" type="ORF">LCGC14_2025130</name>
</gene>
<evidence type="ECO:0000313" key="3">
    <source>
        <dbReference type="EMBL" id="KKL78411.1"/>
    </source>
</evidence>
<dbReference type="InterPro" id="IPR017896">
    <property type="entry name" value="4Fe4S_Fe-S-bd"/>
</dbReference>
<dbReference type="InterPro" id="IPR010208">
    <property type="entry name" value="Ion_transpt_RnfC/RsxC"/>
</dbReference>
<proteinExistence type="predicted"/>
<feature type="domain" description="4Fe-4S ferredoxin-type" evidence="2">
    <location>
        <begin position="16"/>
        <end position="49"/>
    </location>
</feature>
<dbReference type="AlphaFoldDB" id="A0A0F9FIW9"/>
<dbReference type="InterPro" id="IPR017900">
    <property type="entry name" value="4Fe4S_Fe_S_CS"/>
</dbReference>
<protein>
    <recommendedName>
        <fullName evidence="2">4Fe-4S ferredoxin-type domain-containing protein</fullName>
    </recommendedName>
</protein>
<dbReference type="PANTHER" id="PTHR43034:SF2">
    <property type="entry name" value="ION-TRANSLOCATING OXIDOREDUCTASE COMPLEX SUBUNIT C"/>
    <property type="match status" value="1"/>
</dbReference>
<dbReference type="EMBL" id="LAZR01023467">
    <property type="protein sequence ID" value="KKL78411.1"/>
    <property type="molecule type" value="Genomic_DNA"/>
</dbReference>
<dbReference type="PROSITE" id="PS00198">
    <property type="entry name" value="4FE4S_FER_1"/>
    <property type="match status" value="2"/>
</dbReference>
<dbReference type="PANTHER" id="PTHR43034">
    <property type="entry name" value="ION-TRANSLOCATING OXIDOREDUCTASE COMPLEX SUBUNIT C"/>
    <property type="match status" value="1"/>
</dbReference>
<evidence type="ECO:0000256" key="1">
    <source>
        <dbReference type="SAM" id="MobiDB-lite"/>
    </source>
</evidence>
<reference evidence="3" key="1">
    <citation type="journal article" date="2015" name="Nature">
        <title>Complex archaea that bridge the gap between prokaryotes and eukaryotes.</title>
        <authorList>
            <person name="Spang A."/>
            <person name="Saw J.H."/>
            <person name="Jorgensen S.L."/>
            <person name="Zaremba-Niedzwiedzka K."/>
            <person name="Martijn J."/>
            <person name="Lind A.E."/>
            <person name="van Eijk R."/>
            <person name="Schleper C."/>
            <person name="Guy L."/>
            <person name="Ettema T.J."/>
        </authorList>
    </citation>
    <scope>NUCLEOTIDE SEQUENCE</scope>
</reference>
<feature type="non-terminal residue" evidence="3">
    <location>
        <position position="1"/>
    </location>
</feature>
<dbReference type="Gene3D" id="3.30.70.20">
    <property type="match status" value="1"/>
</dbReference>
<accession>A0A0F9FIW9</accession>
<dbReference type="GO" id="GO:0009055">
    <property type="term" value="F:electron transfer activity"/>
    <property type="evidence" value="ECO:0007669"/>
    <property type="project" value="InterPro"/>
</dbReference>
<feature type="region of interest" description="Disordered" evidence="1">
    <location>
        <begin position="1"/>
        <end position="25"/>
    </location>
</feature>
<dbReference type="PROSITE" id="PS51379">
    <property type="entry name" value="4FE4S_FER_2"/>
    <property type="match status" value="1"/>
</dbReference>
<evidence type="ECO:0000259" key="2">
    <source>
        <dbReference type="PROSITE" id="PS51379"/>
    </source>
</evidence>
<sequence length="107" mass="12048">PRVSPSTCRQKRVANPAPTKKSPSTPCIRCGWCIENCPARLNVAALNDDFELARPKRAQRRRVLACVDCGICSYLCPARLPLTRRVGLLKRAVRRSQDKAKHVEQPR</sequence>
<dbReference type="GO" id="GO:0051539">
    <property type="term" value="F:4 iron, 4 sulfur cluster binding"/>
    <property type="evidence" value="ECO:0007669"/>
    <property type="project" value="InterPro"/>
</dbReference>
<organism evidence="3">
    <name type="scientific">marine sediment metagenome</name>
    <dbReference type="NCBI Taxonomy" id="412755"/>
    <lineage>
        <taxon>unclassified sequences</taxon>
        <taxon>metagenomes</taxon>
        <taxon>ecological metagenomes</taxon>
    </lineage>
</organism>
<dbReference type="SUPFAM" id="SSF46548">
    <property type="entry name" value="alpha-helical ferredoxin"/>
    <property type="match status" value="1"/>
</dbReference>